<evidence type="ECO:0000313" key="1">
    <source>
        <dbReference type="EMBL" id="KAG1314419.1"/>
    </source>
</evidence>
<protein>
    <submittedName>
        <fullName evidence="1">Uncharacterized protein</fullName>
    </submittedName>
</protein>
<dbReference type="EMBL" id="JAANQT010000112">
    <property type="protein sequence ID" value="KAG1314419.1"/>
    <property type="molecule type" value="Genomic_DNA"/>
</dbReference>
<gene>
    <name evidence="1" type="ORF">G6F64_001473</name>
</gene>
<dbReference type="AlphaFoldDB" id="A0A9P7BWM0"/>
<proteinExistence type="predicted"/>
<dbReference type="Proteomes" id="UP000716291">
    <property type="component" value="Unassembled WGS sequence"/>
</dbReference>
<sequence>MTLIEHIKAISEAAKILSTTRHSELTEQQCNILNQDWLQYPQLRYCGSQLLAGSILVQDQAAILLNTIEPYSRDSLLDAHYERRSSGSASSFPSVPSQYGYLSILLLSTADGDKLVIGTRACNFLIISSIRLNKQSVNLDPVASHFMSTKSTKVFLDIHSIDLAMPLLNGPSVRCSQSMPSLYQLKQVRSKFDHTSTYTMCRASSAVASSLELQPSSIWTLSDQDSNNAGMSQEKVGSLMFRTIAIQVINDGENAVLQHKDVKRITTLTKDSIITAILNKINLLFAEEQAITIIGNRALNNQLVDLAHRISNKRENDKKIDLIKNTMYC</sequence>
<name>A0A9P7BWM0_RHIOR</name>
<evidence type="ECO:0000313" key="2">
    <source>
        <dbReference type="Proteomes" id="UP000716291"/>
    </source>
</evidence>
<accession>A0A9P7BWM0</accession>
<comment type="caution">
    <text evidence="1">The sequence shown here is derived from an EMBL/GenBank/DDBJ whole genome shotgun (WGS) entry which is preliminary data.</text>
</comment>
<keyword evidence="2" id="KW-1185">Reference proteome</keyword>
<reference evidence="1" key="1">
    <citation type="journal article" date="2020" name="Microb. Genom.">
        <title>Genetic diversity of clinical and environmental Mucorales isolates obtained from an investigation of mucormycosis cases among solid organ transplant recipients.</title>
        <authorList>
            <person name="Nguyen M.H."/>
            <person name="Kaul D."/>
            <person name="Muto C."/>
            <person name="Cheng S.J."/>
            <person name="Richter R.A."/>
            <person name="Bruno V.M."/>
            <person name="Liu G."/>
            <person name="Beyhan S."/>
            <person name="Sundermann A.J."/>
            <person name="Mounaud S."/>
            <person name="Pasculle A.W."/>
            <person name="Nierman W.C."/>
            <person name="Driscoll E."/>
            <person name="Cumbie R."/>
            <person name="Clancy C.J."/>
            <person name="Dupont C.L."/>
        </authorList>
    </citation>
    <scope>NUCLEOTIDE SEQUENCE</scope>
    <source>
        <strain evidence="1">GL11</strain>
    </source>
</reference>
<organism evidence="1 2">
    <name type="scientific">Rhizopus oryzae</name>
    <name type="common">Mucormycosis agent</name>
    <name type="synonym">Rhizopus arrhizus var. delemar</name>
    <dbReference type="NCBI Taxonomy" id="64495"/>
    <lineage>
        <taxon>Eukaryota</taxon>
        <taxon>Fungi</taxon>
        <taxon>Fungi incertae sedis</taxon>
        <taxon>Mucoromycota</taxon>
        <taxon>Mucoromycotina</taxon>
        <taxon>Mucoromycetes</taxon>
        <taxon>Mucorales</taxon>
        <taxon>Mucorineae</taxon>
        <taxon>Rhizopodaceae</taxon>
        <taxon>Rhizopus</taxon>
    </lineage>
</organism>